<evidence type="ECO:0000313" key="7">
    <source>
        <dbReference type="EMBL" id="VVC75460.1"/>
    </source>
</evidence>
<protein>
    <recommendedName>
        <fullName evidence="9">Periplasmic AppA protein</fullName>
    </recommendedName>
</protein>
<keyword evidence="4" id="KW-1015">Disulfide bond</keyword>
<dbReference type="Gene3D" id="3.40.50.1240">
    <property type="entry name" value="Phosphoglycerate mutase-like"/>
    <property type="match status" value="1"/>
</dbReference>
<evidence type="ECO:0000313" key="8">
    <source>
        <dbReference type="Proteomes" id="UP000324194"/>
    </source>
</evidence>
<dbReference type="KEGG" id="asip:AQUSIP_07500"/>
<dbReference type="Pfam" id="PF00328">
    <property type="entry name" value="His_Phos_2"/>
    <property type="match status" value="1"/>
</dbReference>
<dbReference type="CDD" id="cd07061">
    <property type="entry name" value="HP_HAP_like"/>
    <property type="match status" value="1"/>
</dbReference>
<keyword evidence="8" id="KW-1185">Reference proteome</keyword>
<feature type="signal peptide" evidence="6">
    <location>
        <begin position="1"/>
        <end position="21"/>
    </location>
</feature>
<comment type="similarity">
    <text evidence="1">Belongs to the histidine acid phosphatase family.</text>
</comment>
<dbReference type="SUPFAM" id="SSF53254">
    <property type="entry name" value="Phosphoglycerate mutase-like"/>
    <property type="match status" value="1"/>
</dbReference>
<keyword evidence="2 6" id="KW-0732">Signal</keyword>
<dbReference type="PROSITE" id="PS00616">
    <property type="entry name" value="HIS_ACID_PHOSPHAT_1"/>
    <property type="match status" value="1"/>
</dbReference>
<evidence type="ECO:0000256" key="4">
    <source>
        <dbReference type="ARBA" id="ARBA00023157"/>
    </source>
</evidence>
<keyword evidence="3" id="KW-0378">Hydrolase</keyword>
<evidence type="ECO:0000256" key="3">
    <source>
        <dbReference type="ARBA" id="ARBA00022801"/>
    </source>
</evidence>
<accession>A0A5E4PEQ6</accession>
<name>A0A5E4PEQ6_9COXI</name>
<proteinExistence type="inferred from homology"/>
<reference evidence="7 8" key="1">
    <citation type="submission" date="2019-08" db="EMBL/GenBank/DDBJ databases">
        <authorList>
            <person name="Guy L."/>
        </authorList>
    </citation>
    <scope>NUCLEOTIDE SEQUENCE [LARGE SCALE GENOMIC DNA]</scope>
    <source>
        <strain evidence="7 8">SGT-108</strain>
    </source>
</reference>
<gene>
    <name evidence="7" type="ORF">AQUSIP_07500</name>
</gene>
<dbReference type="RefSeq" id="WP_148338766.1">
    <property type="nucleotide sequence ID" value="NZ_LR699119.1"/>
</dbReference>
<dbReference type="AlphaFoldDB" id="A0A5E4PEQ6"/>
<sequence length="352" mass="39235">MNNKLRLALVFLLCTPSLLFAADRLVFAVDIIRHGDRTPIGLLPAVNFQWKEGLGQLTAEGMRQEYEMGVRFRKRYVEQTHLLPEHYAAGTLYVRSTNYDRTLMSAESLLMGLYPPGTGPDTSEPAKPALPHAFQPIPVFSAPSQYDDVIIKNIDNSERTKLMQRYVYSTREWQQKNNELQPKFATWSRLTGVNIKSLNDLIMVGDTLYIHQVHKAPMPPGLSARDIETIINASDWVFAAAERPPQVAAVYSTQLMTNIANYLQKGSQETSRLKYVLLSAHDTTIASALSYMGAPLNTSPPYASNLNFSLYASGPNHYTVKITYNGSPVPIPACGGTVCDLEQFVELAKGFK</sequence>
<evidence type="ECO:0000256" key="5">
    <source>
        <dbReference type="ARBA" id="ARBA00023180"/>
    </source>
</evidence>
<evidence type="ECO:0008006" key="9">
    <source>
        <dbReference type="Google" id="ProtNLM"/>
    </source>
</evidence>
<organism evidence="7 8">
    <name type="scientific">Aquicella siphonis</name>
    <dbReference type="NCBI Taxonomy" id="254247"/>
    <lineage>
        <taxon>Bacteria</taxon>
        <taxon>Pseudomonadati</taxon>
        <taxon>Pseudomonadota</taxon>
        <taxon>Gammaproteobacteria</taxon>
        <taxon>Legionellales</taxon>
        <taxon>Coxiellaceae</taxon>
        <taxon>Aquicella</taxon>
    </lineage>
</organism>
<dbReference type="PANTHER" id="PTHR11567:SF211">
    <property type="entry name" value="PROSTATIC ACID PHOSPHATASE"/>
    <property type="match status" value="1"/>
</dbReference>
<dbReference type="Proteomes" id="UP000324194">
    <property type="component" value="Chromosome 1"/>
</dbReference>
<dbReference type="InterPro" id="IPR050645">
    <property type="entry name" value="Histidine_acid_phosphatase"/>
</dbReference>
<feature type="chain" id="PRO_5022782491" description="Periplasmic AppA protein" evidence="6">
    <location>
        <begin position="22"/>
        <end position="352"/>
    </location>
</feature>
<dbReference type="InterPro" id="IPR029033">
    <property type="entry name" value="His_PPase_superfam"/>
</dbReference>
<evidence type="ECO:0000256" key="6">
    <source>
        <dbReference type="SAM" id="SignalP"/>
    </source>
</evidence>
<dbReference type="InterPro" id="IPR000560">
    <property type="entry name" value="His_Pase_clade-2"/>
</dbReference>
<dbReference type="GO" id="GO:0016791">
    <property type="term" value="F:phosphatase activity"/>
    <property type="evidence" value="ECO:0007669"/>
    <property type="project" value="TreeGrafter"/>
</dbReference>
<dbReference type="EMBL" id="LR699119">
    <property type="protein sequence ID" value="VVC75460.1"/>
    <property type="molecule type" value="Genomic_DNA"/>
</dbReference>
<evidence type="ECO:0000256" key="2">
    <source>
        <dbReference type="ARBA" id="ARBA00022729"/>
    </source>
</evidence>
<keyword evidence="5" id="KW-0325">Glycoprotein</keyword>
<dbReference type="OrthoDB" id="5605418at2"/>
<evidence type="ECO:0000256" key="1">
    <source>
        <dbReference type="ARBA" id="ARBA00005375"/>
    </source>
</evidence>
<dbReference type="InterPro" id="IPR033379">
    <property type="entry name" value="Acid_Pase_AS"/>
</dbReference>
<dbReference type="PANTHER" id="PTHR11567">
    <property type="entry name" value="ACID PHOSPHATASE-RELATED"/>
    <property type="match status" value="1"/>
</dbReference>